<keyword evidence="7" id="KW-1185">Reference proteome</keyword>
<dbReference type="RefSeq" id="WP_200386260.1">
    <property type="nucleotide sequence ID" value="NZ_NRSD01000001.1"/>
</dbReference>
<evidence type="ECO:0000256" key="4">
    <source>
        <dbReference type="ARBA" id="ARBA00022989"/>
    </source>
</evidence>
<dbReference type="PANTHER" id="PTHR37481:SF1">
    <property type="entry name" value="LIPOPOLYSACCHARIDE EXPORT SYSTEM PROTEIN LPTC"/>
    <property type="match status" value="1"/>
</dbReference>
<dbReference type="Gene3D" id="2.60.450.10">
    <property type="entry name" value="Lipopolysaccharide (LPS) transport protein A like domain"/>
    <property type="match status" value="1"/>
</dbReference>
<dbReference type="NCBIfam" id="TIGR04409">
    <property type="entry name" value="LptC_YrbK"/>
    <property type="match status" value="1"/>
</dbReference>
<dbReference type="AlphaFoldDB" id="A0A9X0WFA2"/>
<evidence type="ECO:0000313" key="7">
    <source>
        <dbReference type="Proteomes" id="UP001138802"/>
    </source>
</evidence>
<dbReference type="GO" id="GO:0030288">
    <property type="term" value="C:outer membrane-bounded periplasmic space"/>
    <property type="evidence" value="ECO:0007669"/>
    <property type="project" value="TreeGrafter"/>
</dbReference>
<protein>
    <submittedName>
        <fullName evidence="6">LPS export ABC transporter periplasmic protein LptC</fullName>
    </submittedName>
</protein>
<dbReference type="Proteomes" id="UP001138802">
    <property type="component" value="Unassembled WGS sequence"/>
</dbReference>
<keyword evidence="2" id="KW-0997">Cell inner membrane</keyword>
<sequence length="204" mass="23061">MSDAPRPQRGPGWSWSQWALGAFFAASGLLSWWLLDPETSDPPSEEQARRLPDYIVTAFTALETDEAGRPKRRLVADELRQFVAEDLSELDQPRITLYQENGEPWQARAATGLILPGGEEIQLEGNVELERDGNATDRATHLETELLRIFHTRGFAETDRAIQVSSEQDRLIATGMRLWYDDPVRALFDGRAHIYIAPEQTDTP</sequence>
<keyword evidence="3" id="KW-0812">Transmembrane</keyword>
<evidence type="ECO:0000313" key="6">
    <source>
        <dbReference type="EMBL" id="MBK1643500.1"/>
    </source>
</evidence>
<dbReference type="InterPro" id="IPR010664">
    <property type="entry name" value="LipoPS_assembly_LptC-rel"/>
</dbReference>
<evidence type="ECO:0000256" key="3">
    <source>
        <dbReference type="ARBA" id="ARBA00022692"/>
    </source>
</evidence>
<dbReference type="Pfam" id="PF06835">
    <property type="entry name" value="LptC"/>
    <property type="match status" value="1"/>
</dbReference>
<evidence type="ECO:0000256" key="2">
    <source>
        <dbReference type="ARBA" id="ARBA00022519"/>
    </source>
</evidence>
<name>A0A9X0WFA2_9GAMM</name>
<reference evidence="6 7" key="1">
    <citation type="journal article" date="2020" name="Microorganisms">
        <title>Osmotic Adaptation and Compatible Solute Biosynthesis of Phototrophic Bacteria as Revealed from Genome Analyses.</title>
        <authorList>
            <person name="Imhoff J.F."/>
            <person name="Rahn T."/>
            <person name="Kunzel S."/>
            <person name="Keller A."/>
            <person name="Neulinger S.C."/>
        </authorList>
    </citation>
    <scope>NUCLEOTIDE SEQUENCE [LARGE SCALE GENOMIC DNA]</scope>
    <source>
        <strain evidence="6 7">DSM 21303</strain>
    </source>
</reference>
<organism evidence="6 7">
    <name type="scientific">Thiocapsa imhoffii</name>
    <dbReference type="NCBI Taxonomy" id="382777"/>
    <lineage>
        <taxon>Bacteria</taxon>
        <taxon>Pseudomonadati</taxon>
        <taxon>Pseudomonadota</taxon>
        <taxon>Gammaproteobacteria</taxon>
        <taxon>Chromatiales</taxon>
        <taxon>Chromatiaceae</taxon>
        <taxon>Thiocapsa</taxon>
    </lineage>
</organism>
<dbReference type="GO" id="GO:0015221">
    <property type="term" value="F:lipopolysaccharide transmembrane transporter activity"/>
    <property type="evidence" value="ECO:0007669"/>
    <property type="project" value="InterPro"/>
</dbReference>
<evidence type="ECO:0000256" key="1">
    <source>
        <dbReference type="ARBA" id="ARBA00022475"/>
    </source>
</evidence>
<dbReference type="GO" id="GO:0017089">
    <property type="term" value="F:glycolipid transfer activity"/>
    <property type="evidence" value="ECO:0007669"/>
    <property type="project" value="TreeGrafter"/>
</dbReference>
<proteinExistence type="predicted"/>
<keyword evidence="4" id="KW-1133">Transmembrane helix</keyword>
<dbReference type="GO" id="GO:0005886">
    <property type="term" value="C:plasma membrane"/>
    <property type="evidence" value="ECO:0007669"/>
    <property type="project" value="InterPro"/>
</dbReference>
<keyword evidence="5" id="KW-0472">Membrane</keyword>
<accession>A0A9X0WFA2</accession>
<dbReference type="PANTHER" id="PTHR37481">
    <property type="entry name" value="LIPOPOLYSACCHARIDE EXPORT SYSTEM PROTEIN LPTC"/>
    <property type="match status" value="1"/>
</dbReference>
<dbReference type="InterPro" id="IPR026265">
    <property type="entry name" value="LptC"/>
</dbReference>
<comment type="caution">
    <text evidence="6">The sequence shown here is derived from an EMBL/GenBank/DDBJ whole genome shotgun (WGS) entry which is preliminary data.</text>
</comment>
<evidence type="ECO:0000256" key="5">
    <source>
        <dbReference type="ARBA" id="ARBA00023136"/>
    </source>
</evidence>
<gene>
    <name evidence="6" type="primary">lptC</name>
    <name evidence="6" type="ORF">CKO25_02270</name>
</gene>
<keyword evidence="1" id="KW-1003">Cell membrane</keyword>
<dbReference type="EMBL" id="NRSD01000001">
    <property type="protein sequence ID" value="MBK1643500.1"/>
    <property type="molecule type" value="Genomic_DNA"/>
</dbReference>
<dbReference type="InterPro" id="IPR052363">
    <property type="entry name" value="LPS_export_LptC"/>
</dbReference>